<name>D0LNT0_HALO1</name>
<dbReference type="HAMAP" id="MF_01147">
    <property type="entry name" value="Lgt"/>
    <property type="match status" value="1"/>
</dbReference>
<feature type="transmembrane region" description="Helical" evidence="7">
    <location>
        <begin position="20"/>
        <end position="36"/>
    </location>
</feature>
<keyword evidence="7" id="KW-0997">Cell inner membrane</keyword>
<protein>
    <recommendedName>
        <fullName evidence="7">Phosphatidylglycerol--prolipoprotein diacylglyceryl transferase</fullName>
        <ecNumber evidence="7">2.5.1.145</ecNumber>
    </recommendedName>
</protein>
<evidence type="ECO:0000256" key="8">
    <source>
        <dbReference type="SAM" id="MobiDB-lite"/>
    </source>
</evidence>
<dbReference type="GO" id="GO:0005886">
    <property type="term" value="C:plasma membrane"/>
    <property type="evidence" value="ECO:0007669"/>
    <property type="project" value="UniProtKB-SubCell"/>
</dbReference>
<feature type="transmembrane region" description="Helical" evidence="7">
    <location>
        <begin position="278"/>
        <end position="295"/>
    </location>
</feature>
<feature type="region of interest" description="Disordered" evidence="8">
    <location>
        <begin position="301"/>
        <end position="321"/>
    </location>
</feature>
<keyword evidence="6 7" id="KW-0472">Membrane</keyword>
<proteinExistence type="inferred from homology"/>
<dbReference type="AlphaFoldDB" id="D0LNT0"/>
<dbReference type="InterPro" id="IPR001640">
    <property type="entry name" value="Lgt"/>
</dbReference>
<dbReference type="KEGG" id="hoh:Hoch_4492"/>
<feature type="binding site" evidence="7">
    <location>
        <position position="178"/>
    </location>
    <ligand>
        <name>a 1,2-diacyl-sn-glycero-3-phospho-(1'-sn-glycerol)</name>
        <dbReference type="ChEBI" id="CHEBI:64716"/>
    </ligand>
</feature>
<dbReference type="GO" id="GO:0008961">
    <property type="term" value="F:phosphatidylglycerol-prolipoprotein diacylglyceryl transferase activity"/>
    <property type="evidence" value="ECO:0007669"/>
    <property type="project" value="UniProtKB-UniRule"/>
</dbReference>
<dbReference type="EC" id="2.5.1.145" evidence="7"/>
<feature type="transmembrane region" description="Helical" evidence="7">
    <location>
        <begin position="211"/>
        <end position="229"/>
    </location>
</feature>
<evidence type="ECO:0000313" key="10">
    <source>
        <dbReference type="Proteomes" id="UP000001880"/>
    </source>
</evidence>
<evidence type="ECO:0000256" key="5">
    <source>
        <dbReference type="ARBA" id="ARBA00022989"/>
    </source>
</evidence>
<evidence type="ECO:0000313" key="9">
    <source>
        <dbReference type="EMBL" id="ACY16985.1"/>
    </source>
</evidence>
<dbReference type="Pfam" id="PF01790">
    <property type="entry name" value="LGT"/>
    <property type="match status" value="1"/>
</dbReference>
<dbReference type="eggNOG" id="COG0682">
    <property type="taxonomic scope" value="Bacteria"/>
</dbReference>
<feature type="compositionally biased region" description="Basic and acidic residues" evidence="8">
    <location>
        <begin position="312"/>
        <end position="321"/>
    </location>
</feature>
<dbReference type="PANTHER" id="PTHR30589:SF0">
    <property type="entry name" value="PHOSPHATIDYLGLYCEROL--PROLIPOPROTEIN DIACYLGLYCERYL TRANSFERASE"/>
    <property type="match status" value="1"/>
</dbReference>
<evidence type="ECO:0000256" key="4">
    <source>
        <dbReference type="ARBA" id="ARBA00022692"/>
    </source>
</evidence>
<keyword evidence="3 7" id="KW-0808">Transferase</keyword>
<comment type="pathway">
    <text evidence="7">Protein modification; lipoprotein biosynthesis (diacylglyceryl transfer).</text>
</comment>
<comment type="catalytic activity">
    <reaction evidence="7">
        <text>L-cysteinyl-[prolipoprotein] + a 1,2-diacyl-sn-glycero-3-phospho-(1'-sn-glycerol) = an S-1,2-diacyl-sn-glyceryl-L-cysteinyl-[prolipoprotein] + sn-glycerol 1-phosphate + H(+)</text>
        <dbReference type="Rhea" id="RHEA:56712"/>
        <dbReference type="Rhea" id="RHEA-COMP:14679"/>
        <dbReference type="Rhea" id="RHEA-COMP:14680"/>
        <dbReference type="ChEBI" id="CHEBI:15378"/>
        <dbReference type="ChEBI" id="CHEBI:29950"/>
        <dbReference type="ChEBI" id="CHEBI:57685"/>
        <dbReference type="ChEBI" id="CHEBI:64716"/>
        <dbReference type="ChEBI" id="CHEBI:140658"/>
        <dbReference type="EC" id="2.5.1.145"/>
    </reaction>
</comment>
<keyword evidence="4 7" id="KW-0812">Transmembrane</keyword>
<organism evidence="9 10">
    <name type="scientific">Haliangium ochraceum (strain DSM 14365 / JCM 11303 / SMP-2)</name>
    <dbReference type="NCBI Taxonomy" id="502025"/>
    <lineage>
        <taxon>Bacteria</taxon>
        <taxon>Pseudomonadati</taxon>
        <taxon>Myxococcota</taxon>
        <taxon>Polyangia</taxon>
        <taxon>Haliangiales</taxon>
        <taxon>Kofleriaceae</taxon>
        <taxon>Haliangium</taxon>
    </lineage>
</organism>
<dbReference type="RefSeq" id="WP_012829583.1">
    <property type="nucleotide sequence ID" value="NC_013440.1"/>
</dbReference>
<dbReference type="Proteomes" id="UP000001880">
    <property type="component" value="Chromosome"/>
</dbReference>
<dbReference type="EMBL" id="CP001804">
    <property type="protein sequence ID" value="ACY16985.1"/>
    <property type="molecule type" value="Genomic_DNA"/>
</dbReference>
<dbReference type="PANTHER" id="PTHR30589">
    <property type="entry name" value="PROLIPOPROTEIN DIACYLGLYCERYL TRANSFERASE"/>
    <property type="match status" value="1"/>
</dbReference>
<feature type="transmembrane region" description="Helical" evidence="7">
    <location>
        <begin position="48"/>
        <end position="68"/>
    </location>
</feature>
<feature type="transmembrane region" description="Helical" evidence="7">
    <location>
        <begin position="135"/>
        <end position="153"/>
    </location>
</feature>
<evidence type="ECO:0000256" key="3">
    <source>
        <dbReference type="ARBA" id="ARBA00022679"/>
    </source>
</evidence>
<dbReference type="STRING" id="502025.Hoch_4492"/>
<dbReference type="OrthoDB" id="871140at2"/>
<evidence type="ECO:0000256" key="6">
    <source>
        <dbReference type="ARBA" id="ARBA00023136"/>
    </source>
</evidence>
<dbReference type="GO" id="GO:0042158">
    <property type="term" value="P:lipoprotein biosynthetic process"/>
    <property type="evidence" value="ECO:0007669"/>
    <property type="project" value="UniProtKB-UniRule"/>
</dbReference>
<feature type="transmembrane region" description="Helical" evidence="7">
    <location>
        <begin position="241"/>
        <end position="258"/>
    </location>
</feature>
<feature type="compositionally biased region" description="Low complexity" evidence="8">
    <location>
        <begin position="301"/>
        <end position="311"/>
    </location>
</feature>
<accession>D0LNT0</accession>
<evidence type="ECO:0000256" key="1">
    <source>
        <dbReference type="ARBA" id="ARBA00007150"/>
    </source>
</evidence>
<keyword evidence="10" id="KW-1185">Reference proteome</keyword>
<evidence type="ECO:0000256" key="7">
    <source>
        <dbReference type="HAMAP-Rule" id="MF_01147"/>
    </source>
</evidence>
<keyword evidence="2 7" id="KW-1003">Cell membrane</keyword>
<keyword evidence="9" id="KW-0449">Lipoprotein</keyword>
<comment type="similarity">
    <text evidence="1 7">Belongs to the Lgt family.</text>
</comment>
<sequence>MKPVLFEVHLPLVGELSFPAYMSMLLVGVLLAVWVGRREATRQGLDGVAIVDLGALLLVLGVLGARLLSVLADGHLMDFVHLCTEPTLVPATDSAVAVCSAAVPCDFHYVCDLATNTCHPPRDCLAALKFWQGGLTFYGGLLLAVPGGIWFVRRRGLPLGQVLDIAAPCVMLGLGLGRIGCFLNGCCYGEVTAGPLGVLFPGRVLPVHPTQLYEALGALVLFAALLLAVRAGGRLVRARAGALFAVMLMSYGVLRFALEWLRDDPRGSLGALSTSQAISLPLIALGGLWLVRVLARSRHAPPASVESAASAAEREPPAAGD</sequence>
<feature type="transmembrane region" description="Helical" evidence="7">
    <location>
        <begin position="165"/>
        <end position="191"/>
    </location>
</feature>
<comment type="subcellular location">
    <subcellularLocation>
        <location evidence="7">Cell inner membrane</location>
        <topology evidence="7">Multi-pass membrane protein</topology>
    </subcellularLocation>
</comment>
<dbReference type="UniPathway" id="UPA00664"/>
<comment type="function">
    <text evidence="7">Catalyzes the transfer of the diacylglyceryl group from phosphatidylglycerol to the sulfhydryl group of the N-terminal cysteine of a prolipoprotein, the first step in the formation of mature lipoproteins.</text>
</comment>
<gene>
    <name evidence="7" type="primary">lgt</name>
    <name evidence="9" type="ordered locus">Hoch_4492</name>
</gene>
<evidence type="ECO:0000256" key="2">
    <source>
        <dbReference type="ARBA" id="ARBA00022475"/>
    </source>
</evidence>
<reference evidence="9 10" key="1">
    <citation type="journal article" date="2010" name="Stand. Genomic Sci.">
        <title>Complete genome sequence of Haliangium ochraceum type strain (SMP-2).</title>
        <authorList>
            <consortium name="US DOE Joint Genome Institute (JGI-PGF)"/>
            <person name="Ivanova N."/>
            <person name="Daum C."/>
            <person name="Lang E."/>
            <person name="Abt B."/>
            <person name="Kopitz M."/>
            <person name="Saunders E."/>
            <person name="Lapidus A."/>
            <person name="Lucas S."/>
            <person name="Glavina Del Rio T."/>
            <person name="Nolan M."/>
            <person name="Tice H."/>
            <person name="Copeland A."/>
            <person name="Cheng J.F."/>
            <person name="Chen F."/>
            <person name="Bruce D."/>
            <person name="Goodwin L."/>
            <person name="Pitluck S."/>
            <person name="Mavromatis K."/>
            <person name="Pati A."/>
            <person name="Mikhailova N."/>
            <person name="Chen A."/>
            <person name="Palaniappan K."/>
            <person name="Land M."/>
            <person name="Hauser L."/>
            <person name="Chang Y.J."/>
            <person name="Jeffries C.D."/>
            <person name="Detter J.C."/>
            <person name="Brettin T."/>
            <person name="Rohde M."/>
            <person name="Goker M."/>
            <person name="Bristow J."/>
            <person name="Markowitz V."/>
            <person name="Eisen J.A."/>
            <person name="Hugenholtz P."/>
            <person name="Kyrpides N.C."/>
            <person name="Klenk H.P."/>
        </authorList>
    </citation>
    <scope>NUCLEOTIDE SEQUENCE [LARGE SCALE GENOMIC DNA]</scope>
    <source>
        <strain evidence="10">DSM 14365 / CIP 107738 / JCM 11303 / AJ 13395 / SMP-2</strain>
    </source>
</reference>
<keyword evidence="5 7" id="KW-1133">Transmembrane helix</keyword>
<dbReference type="HOGENOM" id="CLU_013386_1_0_7"/>